<feature type="transmembrane region" description="Helical" evidence="1">
    <location>
        <begin position="12"/>
        <end position="31"/>
    </location>
</feature>
<evidence type="ECO:0008006" key="4">
    <source>
        <dbReference type="Google" id="ProtNLM"/>
    </source>
</evidence>
<keyword evidence="3" id="KW-1185">Reference proteome</keyword>
<proteinExistence type="predicted"/>
<protein>
    <recommendedName>
        <fullName evidence="4">Lipoprotein</fullName>
    </recommendedName>
</protein>
<dbReference type="EMBL" id="RQSM01000004">
    <property type="protein sequence ID" value="RVU89767.1"/>
    <property type="molecule type" value="Genomic_DNA"/>
</dbReference>
<organism evidence="2 3">
    <name type="scientific">Flavobacterium columnare</name>
    <dbReference type="NCBI Taxonomy" id="996"/>
    <lineage>
        <taxon>Bacteria</taxon>
        <taxon>Pseudomonadati</taxon>
        <taxon>Bacteroidota</taxon>
        <taxon>Flavobacteriia</taxon>
        <taxon>Flavobacteriales</taxon>
        <taxon>Flavobacteriaceae</taxon>
        <taxon>Flavobacterium</taxon>
    </lineage>
</organism>
<dbReference type="PROSITE" id="PS51257">
    <property type="entry name" value="PROKAR_LIPOPROTEIN"/>
    <property type="match status" value="1"/>
</dbReference>
<gene>
    <name evidence="2" type="ORF">EH230_13420</name>
</gene>
<accession>A0A437U826</accession>
<reference evidence="2" key="1">
    <citation type="submission" date="2018-12" db="EMBL/GenBank/DDBJ databases">
        <title>Draft genome sequence of Flaovobacterium columnare ARS1 isolated from channel catfish in Alabama.</title>
        <authorList>
            <person name="Cai W."/>
            <person name="Arias C."/>
        </authorList>
    </citation>
    <scope>NUCLEOTIDE SEQUENCE [LARGE SCALE GENOMIC DNA]</scope>
    <source>
        <strain evidence="2">ARS1</strain>
    </source>
</reference>
<evidence type="ECO:0000313" key="3">
    <source>
        <dbReference type="Proteomes" id="UP000288951"/>
    </source>
</evidence>
<dbReference type="RefSeq" id="WP_127823821.1">
    <property type="nucleotide sequence ID" value="NZ_RQSM01000004.1"/>
</dbReference>
<evidence type="ECO:0000256" key="1">
    <source>
        <dbReference type="SAM" id="Phobius"/>
    </source>
</evidence>
<evidence type="ECO:0000313" key="2">
    <source>
        <dbReference type="EMBL" id="RVU89767.1"/>
    </source>
</evidence>
<dbReference type="AlphaFoldDB" id="A0A437U826"/>
<sequence>MKIISKNKLEIFLVFFYTMIFIGIFYSCNHVKENKFRQRSKRIKKEKRVNSKKNKINPYDVVIIIPTQKQLDSLQLNMSEDEYLSFIDDNIFYINQAKEYCENIHSIVQEIESGKPLNFITKKGIQFPISTKGLLWEIIVFNGVTPPEYIDCTNLQQEIMSVYNKSKNE</sequence>
<dbReference type="Proteomes" id="UP000288951">
    <property type="component" value="Unassembled WGS sequence"/>
</dbReference>
<keyword evidence="1" id="KW-0472">Membrane</keyword>
<keyword evidence="1" id="KW-1133">Transmembrane helix</keyword>
<keyword evidence="1" id="KW-0812">Transmembrane</keyword>
<comment type="caution">
    <text evidence="2">The sequence shown here is derived from an EMBL/GenBank/DDBJ whole genome shotgun (WGS) entry which is preliminary data.</text>
</comment>
<name>A0A437U826_9FLAO</name>